<reference evidence="1" key="1">
    <citation type="submission" date="2015-07" db="EMBL/GenBank/DDBJ databases">
        <title>MeaNS - Measles Nucleotide Surveillance Program.</title>
        <authorList>
            <person name="Tran T."/>
            <person name="Druce J."/>
        </authorList>
    </citation>
    <scope>NUCLEOTIDE SEQUENCE</scope>
    <source>
        <strain evidence="1">UCB-OBI-ISO-001</strain>
        <tissue evidence="1">Gonad</tissue>
    </source>
</reference>
<dbReference type="AlphaFoldDB" id="A0A0L8GXX2"/>
<protein>
    <submittedName>
        <fullName evidence="1">Uncharacterized protein</fullName>
    </submittedName>
</protein>
<feature type="non-terminal residue" evidence="1">
    <location>
        <position position="1"/>
    </location>
</feature>
<gene>
    <name evidence="1" type="ORF">OCBIM_22025979mg</name>
</gene>
<proteinExistence type="predicted"/>
<dbReference type="STRING" id="37653.A0A0L8GXX2"/>
<organism evidence="1">
    <name type="scientific">Octopus bimaculoides</name>
    <name type="common">California two-spotted octopus</name>
    <dbReference type="NCBI Taxonomy" id="37653"/>
    <lineage>
        <taxon>Eukaryota</taxon>
        <taxon>Metazoa</taxon>
        <taxon>Spiralia</taxon>
        <taxon>Lophotrochozoa</taxon>
        <taxon>Mollusca</taxon>
        <taxon>Cephalopoda</taxon>
        <taxon>Coleoidea</taxon>
        <taxon>Octopodiformes</taxon>
        <taxon>Octopoda</taxon>
        <taxon>Incirrata</taxon>
        <taxon>Octopodidae</taxon>
        <taxon>Octopus</taxon>
    </lineage>
</organism>
<sequence>EEYETQGSLETHKALGDLMDYIEKHPEKYHSIIQNKRKEEYENSSGFSFIKSKFLSVIGLEDMLPCHVSQQECNRQIKGLKLSMSRAFNYAQGR</sequence>
<name>A0A0L8GXX2_OCTBM</name>
<dbReference type="PANTHER" id="PTHR36867:SF1">
    <property type="entry name" value="RIKEN CDNA 2610318N02 GENE"/>
    <property type="match status" value="1"/>
</dbReference>
<evidence type="ECO:0000313" key="1">
    <source>
        <dbReference type="EMBL" id="KOF81906.1"/>
    </source>
</evidence>
<dbReference type="PANTHER" id="PTHR36867">
    <property type="entry name" value="MCG131172, ISOFORM CRA_A"/>
    <property type="match status" value="1"/>
</dbReference>
<accession>A0A0L8GXX2</accession>
<dbReference type="EMBL" id="KQ419940">
    <property type="protein sequence ID" value="KOF81906.1"/>
    <property type="molecule type" value="Genomic_DNA"/>
</dbReference>